<organism evidence="1 2">
    <name type="scientific">Cottoperca gobio</name>
    <name type="common">Frogmouth</name>
    <name type="synonym">Aphritis gobio</name>
    <dbReference type="NCBI Taxonomy" id="56716"/>
    <lineage>
        <taxon>Eukaryota</taxon>
        <taxon>Metazoa</taxon>
        <taxon>Chordata</taxon>
        <taxon>Craniata</taxon>
        <taxon>Vertebrata</taxon>
        <taxon>Euteleostomi</taxon>
        <taxon>Actinopterygii</taxon>
        <taxon>Neopterygii</taxon>
        <taxon>Teleostei</taxon>
        <taxon>Neoteleostei</taxon>
        <taxon>Acanthomorphata</taxon>
        <taxon>Eupercaria</taxon>
        <taxon>Perciformes</taxon>
        <taxon>Notothenioidei</taxon>
        <taxon>Bovichtidae</taxon>
        <taxon>Cottoperca</taxon>
    </lineage>
</organism>
<dbReference type="InterPro" id="IPR027417">
    <property type="entry name" value="P-loop_NTPase"/>
</dbReference>
<sequence>MTRARAFLIVVGDPRLLKTDQIWNKFIHYCFKEGGYRGISVFNGEEEEDTLTNVHRAFDLQPTVESDSATTGPRS</sequence>
<keyword evidence="2" id="KW-0067">ATP-binding</keyword>
<accession>A0A6J2Q1F5</accession>
<evidence type="ECO:0000313" key="1">
    <source>
        <dbReference type="Proteomes" id="UP000504630"/>
    </source>
</evidence>
<name>A0A6J2Q1F5_COTGO</name>
<dbReference type="RefSeq" id="XP_029291445.1">
    <property type="nucleotide sequence ID" value="XM_029435585.1"/>
</dbReference>
<keyword evidence="1" id="KW-1185">Reference proteome</keyword>
<keyword evidence="2" id="KW-0547">Nucleotide-binding</keyword>
<dbReference type="OrthoDB" id="6513042at2759"/>
<dbReference type="GeneID" id="115010794"/>
<evidence type="ECO:0000313" key="2">
    <source>
        <dbReference type="RefSeq" id="XP_029291445.1"/>
    </source>
</evidence>
<keyword evidence="2" id="KW-0347">Helicase</keyword>
<dbReference type="AlphaFoldDB" id="A0A6J2Q1F5"/>
<proteinExistence type="predicted"/>
<protein>
    <submittedName>
        <fullName evidence="2">Helicase mov-10-B.2</fullName>
    </submittedName>
</protein>
<gene>
    <name evidence="2" type="primary">LOC115010794</name>
</gene>
<dbReference type="KEGG" id="cgob:115010794"/>
<keyword evidence="2" id="KW-0378">Hydrolase</keyword>
<dbReference type="Gene3D" id="3.40.50.300">
    <property type="entry name" value="P-loop containing nucleotide triphosphate hydrolases"/>
    <property type="match status" value="1"/>
</dbReference>
<dbReference type="GO" id="GO:0004386">
    <property type="term" value="F:helicase activity"/>
    <property type="evidence" value="ECO:0007669"/>
    <property type="project" value="UniProtKB-KW"/>
</dbReference>
<dbReference type="InParanoid" id="A0A6J2Q1F5"/>
<dbReference type="Proteomes" id="UP000504630">
    <property type="component" value="Chromosome 7"/>
</dbReference>
<reference evidence="2" key="1">
    <citation type="submission" date="2025-08" db="UniProtKB">
        <authorList>
            <consortium name="RefSeq"/>
        </authorList>
    </citation>
    <scope>IDENTIFICATION</scope>
</reference>